<accession>A0A2V2MUC8</accession>
<keyword evidence="1" id="KW-0812">Transmembrane</keyword>
<dbReference type="Proteomes" id="UP000245657">
    <property type="component" value="Unassembled WGS sequence"/>
</dbReference>
<keyword evidence="3" id="KW-1185">Reference proteome</keyword>
<gene>
    <name evidence="2" type="ORF">DK846_11895</name>
</gene>
<organism evidence="2 3">
    <name type="scientific">Methanospirillum lacunae</name>
    <dbReference type="NCBI Taxonomy" id="668570"/>
    <lineage>
        <taxon>Archaea</taxon>
        <taxon>Methanobacteriati</taxon>
        <taxon>Methanobacteriota</taxon>
        <taxon>Stenosarchaea group</taxon>
        <taxon>Methanomicrobia</taxon>
        <taxon>Methanomicrobiales</taxon>
        <taxon>Methanospirillaceae</taxon>
        <taxon>Methanospirillum</taxon>
    </lineage>
</organism>
<evidence type="ECO:0000313" key="2">
    <source>
        <dbReference type="EMBL" id="PWR71552.1"/>
    </source>
</evidence>
<protein>
    <submittedName>
        <fullName evidence="2">Uncharacterized protein</fullName>
    </submittedName>
</protein>
<name>A0A2V2MUC8_9EURY</name>
<feature type="transmembrane region" description="Helical" evidence="1">
    <location>
        <begin position="6"/>
        <end position="24"/>
    </location>
</feature>
<keyword evidence="1" id="KW-1133">Transmembrane helix</keyword>
<reference evidence="2 3" key="1">
    <citation type="submission" date="2018-05" db="EMBL/GenBank/DDBJ databases">
        <title>Draft genome of Methanospirillum lacunae Ki8-1.</title>
        <authorList>
            <person name="Dueholm M.S."/>
            <person name="Nielsen P.H."/>
            <person name="Bakmann L.F."/>
            <person name="Otzen D.E."/>
        </authorList>
    </citation>
    <scope>NUCLEOTIDE SEQUENCE [LARGE SCALE GENOMIC DNA]</scope>
    <source>
        <strain evidence="2 3">Ki8-1</strain>
    </source>
</reference>
<evidence type="ECO:0000313" key="3">
    <source>
        <dbReference type="Proteomes" id="UP000245657"/>
    </source>
</evidence>
<comment type="caution">
    <text evidence="2">The sequence shown here is derived from an EMBL/GenBank/DDBJ whole genome shotgun (WGS) entry which is preliminary data.</text>
</comment>
<dbReference type="EMBL" id="QGMY01000008">
    <property type="protein sequence ID" value="PWR71552.1"/>
    <property type="molecule type" value="Genomic_DNA"/>
</dbReference>
<sequence length="146" mass="17214">MSKYLYRIILPIIIIGIIMALLYTDSSIHKDNNIFYNQLAIIKSKINLSFLEKIQTMPTLRNNTLYTNAKIDLNQIYLIKGYNSTTDEYLYQMIDYQNLSNREKMSFSATKSEKRSTLEDYCKFKLENMDSTNPYLKYGLRYIPLG</sequence>
<evidence type="ECO:0000256" key="1">
    <source>
        <dbReference type="SAM" id="Phobius"/>
    </source>
</evidence>
<keyword evidence="1" id="KW-0472">Membrane</keyword>
<dbReference type="AlphaFoldDB" id="A0A2V2MUC8"/>
<proteinExistence type="predicted"/>